<dbReference type="AlphaFoldDB" id="A0A1J5Q385"/>
<reference evidence="1" key="1">
    <citation type="submission" date="2016-10" db="EMBL/GenBank/DDBJ databases">
        <title>Sequence of Gallionella enrichment culture.</title>
        <authorList>
            <person name="Poehlein A."/>
            <person name="Muehling M."/>
            <person name="Daniel R."/>
        </authorList>
    </citation>
    <scope>NUCLEOTIDE SEQUENCE</scope>
</reference>
<comment type="caution">
    <text evidence="1">The sequence shown here is derived from an EMBL/GenBank/DDBJ whole genome shotgun (WGS) entry which is preliminary data.</text>
</comment>
<evidence type="ECO:0000313" key="1">
    <source>
        <dbReference type="EMBL" id="OIQ71923.1"/>
    </source>
</evidence>
<protein>
    <submittedName>
        <fullName evidence="1">Uncharacterized protein</fullName>
    </submittedName>
</protein>
<sequence length="96" mass="10442">MAPTPTGLMSYRCARLNSMPGGDRPSGLLMTRSATTAIIQAMAMLAYRPSTSPSAWNTFISINTPAIRVLNTTQTTRPGWLCVRREKKLDQASDPA</sequence>
<accession>A0A1J5Q385</accession>
<name>A0A1J5Q385_9ZZZZ</name>
<dbReference type="EMBL" id="MLJW01003498">
    <property type="protein sequence ID" value="OIQ71923.1"/>
    <property type="molecule type" value="Genomic_DNA"/>
</dbReference>
<organism evidence="1">
    <name type="scientific">mine drainage metagenome</name>
    <dbReference type="NCBI Taxonomy" id="410659"/>
    <lineage>
        <taxon>unclassified sequences</taxon>
        <taxon>metagenomes</taxon>
        <taxon>ecological metagenomes</taxon>
    </lineage>
</organism>
<gene>
    <name evidence="1" type="ORF">GALL_464590</name>
</gene>
<proteinExistence type="predicted"/>